<dbReference type="EC" id="3.4.-.-" evidence="8"/>
<dbReference type="Gene3D" id="3.90.1680.10">
    <property type="entry name" value="SOS response associated peptidase-like"/>
    <property type="match status" value="1"/>
</dbReference>
<dbReference type="GO" id="GO:0006508">
    <property type="term" value="P:proteolysis"/>
    <property type="evidence" value="ECO:0007669"/>
    <property type="project" value="UniProtKB-KW"/>
</dbReference>
<dbReference type="GO" id="GO:0008233">
    <property type="term" value="F:peptidase activity"/>
    <property type="evidence" value="ECO:0007669"/>
    <property type="project" value="UniProtKB-KW"/>
</dbReference>
<evidence type="ECO:0000256" key="2">
    <source>
        <dbReference type="ARBA" id="ARBA00022670"/>
    </source>
</evidence>
<protein>
    <recommendedName>
        <fullName evidence="8">Abasic site processing protein</fullName>
        <ecNumber evidence="8">3.4.-.-</ecNumber>
    </recommendedName>
</protein>
<evidence type="ECO:0000256" key="5">
    <source>
        <dbReference type="ARBA" id="ARBA00023124"/>
    </source>
</evidence>
<keyword evidence="7" id="KW-0456">Lyase</keyword>
<evidence type="ECO:0000256" key="7">
    <source>
        <dbReference type="ARBA" id="ARBA00023239"/>
    </source>
</evidence>
<evidence type="ECO:0000313" key="9">
    <source>
        <dbReference type="EMBL" id="PKF31905.1"/>
    </source>
</evidence>
<keyword evidence="5" id="KW-0190">Covalent protein-DNA linkage</keyword>
<evidence type="ECO:0000256" key="3">
    <source>
        <dbReference type="ARBA" id="ARBA00022763"/>
    </source>
</evidence>
<accession>A0A2N0WBL8</accession>
<evidence type="ECO:0000256" key="6">
    <source>
        <dbReference type="ARBA" id="ARBA00023125"/>
    </source>
</evidence>
<evidence type="ECO:0000256" key="1">
    <source>
        <dbReference type="ARBA" id="ARBA00008136"/>
    </source>
</evidence>
<dbReference type="Pfam" id="PF02586">
    <property type="entry name" value="SRAP"/>
    <property type="match status" value="1"/>
</dbReference>
<organism evidence="9 10">
    <name type="scientific">Acinetobacter proteolyticus</name>
    <dbReference type="NCBI Taxonomy" id="1776741"/>
    <lineage>
        <taxon>Bacteria</taxon>
        <taxon>Pseudomonadati</taxon>
        <taxon>Pseudomonadota</taxon>
        <taxon>Gammaproteobacteria</taxon>
        <taxon>Moraxellales</taxon>
        <taxon>Moraxellaceae</taxon>
        <taxon>Acinetobacter</taxon>
    </lineage>
</organism>
<evidence type="ECO:0000313" key="10">
    <source>
        <dbReference type="Proteomes" id="UP000233553"/>
    </source>
</evidence>
<dbReference type="SUPFAM" id="SSF143081">
    <property type="entry name" value="BB1717-like"/>
    <property type="match status" value="1"/>
</dbReference>
<dbReference type="GO" id="GO:0003697">
    <property type="term" value="F:single-stranded DNA binding"/>
    <property type="evidence" value="ECO:0007669"/>
    <property type="project" value="InterPro"/>
</dbReference>
<dbReference type="GO" id="GO:0106300">
    <property type="term" value="P:protein-DNA covalent cross-linking repair"/>
    <property type="evidence" value="ECO:0007669"/>
    <property type="project" value="InterPro"/>
</dbReference>
<dbReference type="GO" id="GO:0016829">
    <property type="term" value="F:lyase activity"/>
    <property type="evidence" value="ECO:0007669"/>
    <property type="project" value="UniProtKB-KW"/>
</dbReference>
<gene>
    <name evidence="9" type="ORF">CW311_16860</name>
</gene>
<sequence>MCANYEPISKSRAQLLNLYEPTFEYKADLFPGYDGPIIISTDQGLEWRSARFGLVPHWADDLKKVKNTYNARSETVASKPSFKHAWSKNQFCLIPVETIFEPKYINGKSNWYGIYREDDMPFTVAGIYEHATVNGEPVISMSMLTINADDHPFMKQFHAPDDEKRSIVVIPKGRRNDWLSCNHDQAKDFLVEMPVDEYTAAPKSDMHKFRPNTH</sequence>
<keyword evidence="4 8" id="KW-0378">Hydrolase</keyword>
<dbReference type="EMBL" id="PISJ01000019">
    <property type="protein sequence ID" value="PKF31905.1"/>
    <property type="molecule type" value="Genomic_DNA"/>
</dbReference>
<evidence type="ECO:0000256" key="4">
    <source>
        <dbReference type="ARBA" id="ARBA00022801"/>
    </source>
</evidence>
<comment type="caution">
    <text evidence="9">The sequence shown here is derived from an EMBL/GenBank/DDBJ whole genome shotgun (WGS) entry which is preliminary data.</text>
</comment>
<keyword evidence="3" id="KW-0227">DNA damage</keyword>
<keyword evidence="6" id="KW-0238">DNA-binding</keyword>
<comment type="similarity">
    <text evidence="1 8">Belongs to the SOS response-associated peptidase family.</text>
</comment>
<keyword evidence="2 8" id="KW-0645">Protease</keyword>
<reference evidence="9 10" key="1">
    <citation type="submission" date="2017-12" db="EMBL/GenBank/DDBJ databases">
        <title>Draft Genome sequences of multiple microbial strains isolated from spacecraft associated surfaces.</title>
        <authorList>
            <person name="Seuylemezian A."/>
            <person name="Vaishampayan P."/>
            <person name="Venkateswaran K."/>
        </authorList>
    </citation>
    <scope>NUCLEOTIDE SEQUENCE [LARGE SCALE GENOMIC DNA]</scope>
    <source>
        <strain evidence="9 10">2P01AA</strain>
    </source>
</reference>
<dbReference type="RefSeq" id="WP_101237230.1">
    <property type="nucleotide sequence ID" value="NZ_PISJ01000019.1"/>
</dbReference>
<dbReference type="InterPro" id="IPR003738">
    <property type="entry name" value="SRAP"/>
</dbReference>
<dbReference type="InterPro" id="IPR036590">
    <property type="entry name" value="SRAP-like"/>
</dbReference>
<name>A0A2N0WBL8_9GAMM</name>
<evidence type="ECO:0000256" key="8">
    <source>
        <dbReference type="RuleBase" id="RU364100"/>
    </source>
</evidence>
<proteinExistence type="inferred from homology"/>
<dbReference type="AlphaFoldDB" id="A0A2N0WBL8"/>
<dbReference type="PANTHER" id="PTHR13604:SF0">
    <property type="entry name" value="ABASIC SITE PROCESSING PROTEIN HMCES"/>
    <property type="match status" value="1"/>
</dbReference>
<dbReference type="PANTHER" id="PTHR13604">
    <property type="entry name" value="DC12-RELATED"/>
    <property type="match status" value="1"/>
</dbReference>
<dbReference type="Proteomes" id="UP000233553">
    <property type="component" value="Unassembled WGS sequence"/>
</dbReference>